<evidence type="ECO:0000313" key="1">
    <source>
        <dbReference type="EMBL" id="KAJ7754022.1"/>
    </source>
</evidence>
<gene>
    <name evidence="1" type="ORF">B0H16DRAFT_1459118</name>
</gene>
<name>A0AAD7NBM7_9AGAR</name>
<proteinExistence type="predicted"/>
<reference evidence="1" key="1">
    <citation type="submission" date="2023-03" db="EMBL/GenBank/DDBJ databases">
        <title>Massive genome expansion in bonnet fungi (Mycena s.s.) driven by repeated elements and novel gene families across ecological guilds.</title>
        <authorList>
            <consortium name="Lawrence Berkeley National Laboratory"/>
            <person name="Harder C.B."/>
            <person name="Miyauchi S."/>
            <person name="Viragh M."/>
            <person name="Kuo A."/>
            <person name="Thoen E."/>
            <person name="Andreopoulos B."/>
            <person name="Lu D."/>
            <person name="Skrede I."/>
            <person name="Drula E."/>
            <person name="Henrissat B."/>
            <person name="Morin E."/>
            <person name="Kohler A."/>
            <person name="Barry K."/>
            <person name="LaButti K."/>
            <person name="Morin E."/>
            <person name="Salamov A."/>
            <person name="Lipzen A."/>
            <person name="Mereny Z."/>
            <person name="Hegedus B."/>
            <person name="Baldrian P."/>
            <person name="Stursova M."/>
            <person name="Weitz H."/>
            <person name="Taylor A."/>
            <person name="Grigoriev I.V."/>
            <person name="Nagy L.G."/>
            <person name="Martin F."/>
            <person name="Kauserud H."/>
        </authorList>
    </citation>
    <scope>NUCLEOTIDE SEQUENCE</scope>
    <source>
        <strain evidence="1">CBHHK182m</strain>
    </source>
</reference>
<dbReference type="AlphaFoldDB" id="A0AAD7NBM7"/>
<dbReference type="EMBL" id="JARKIB010000053">
    <property type="protein sequence ID" value="KAJ7754022.1"/>
    <property type="molecule type" value="Genomic_DNA"/>
</dbReference>
<protein>
    <submittedName>
        <fullName evidence="1">Uncharacterized protein</fullName>
    </submittedName>
</protein>
<dbReference type="Proteomes" id="UP001215598">
    <property type="component" value="Unassembled WGS sequence"/>
</dbReference>
<comment type="caution">
    <text evidence="1">The sequence shown here is derived from an EMBL/GenBank/DDBJ whole genome shotgun (WGS) entry which is preliminary data.</text>
</comment>
<organism evidence="1 2">
    <name type="scientific">Mycena metata</name>
    <dbReference type="NCBI Taxonomy" id="1033252"/>
    <lineage>
        <taxon>Eukaryota</taxon>
        <taxon>Fungi</taxon>
        <taxon>Dikarya</taxon>
        <taxon>Basidiomycota</taxon>
        <taxon>Agaricomycotina</taxon>
        <taxon>Agaricomycetes</taxon>
        <taxon>Agaricomycetidae</taxon>
        <taxon>Agaricales</taxon>
        <taxon>Marasmiineae</taxon>
        <taxon>Mycenaceae</taxon>
        <taxon>Mycena</taxon>
    </lineage>
</organism>
<evidence type="ECO:0000313" key="2">
    <source>
        <dbReference type="Proteomes" id="UP001215598"/>
    </source>
</evidence>
<accession>A0AAD7NBM7</accession>
<keyword evidence="2" id="KW-1185">Reference proteome</keyword>
<sequence length="131" mass="14777">MSGLTYLQGVYIRVFHTSLFRAQLGSQLDVQLDEVGTLKLGRFRSWMSGLAQPLLITHFARLGICSTKYLKGATLSDFSIKRNYQVHRCWMGRGLEGSLDSVPLMGTHSFYPPWWASEISPEQLCLPRGVP</sequence>